<feature type="transmembrane region" description="Helical" evidence="1">
    <location>
        <begin position="12"/>
        <end position="35"/>
    </location>
</feature>
<comment type="caution">
    <text evidence="2">The sequence shown here is derived from an EMBL/GenBank/DDBJ whole genome shotgun (WGS) entry which is preliminary data.</text>
</comment>
<dbReference type="RefSeq" id="WP_120061516.1">
    <property type="nucleotide sequence ID" value="NZ_QYRP01000002.1"/>
</dbReference>
<keyword evidence="1" id="KW-0472">Membrane</keyword>
<keyword evidence="1" id="KW-0812">Transmembrane</keyword>
<protein>
    <recommendedName>
        <fullName evidence="4">DUF3592 domain-containing protein</fullName>
    </recommendedName>
</protein>
<name>A0A3A5HAB3_9ACTN</name>
<keyword evidence="3" id="KW-1185">Reference proteome</keyword>
<keyword evidence="1" id="KW-1133">Transmembrane helix</keyword>
<evidence type="ECO:0000313" key="3">
    <source>
        <dbReference type="Proteomes" id="UP000276542"/>
    </source>
</evidence>
<gene>
    <name evidence="2" type="ORF">D4739_15935</name>
</gene>
<dbReference type="Proteomes" id="UP000276542">
    <property type="component" value="Unassembled WGS sequence"/>
</dbReference>
<proteinExistence type="predicted"/>
<evidence type="ECO:0000313" key="2">
    <source>
        <dbReference type="EMBL" id="RJS47553.1"/>
    </source>
</evidence>
<evidence type="ECO:0008006" key="4">
    <source>
        <dbReference type="Google" id="ProtNLM"/>
    </source>
</evidence>
<evidence type="ECO:0000256" key="1">
    <source>
        <dbReference type="SAM" id="Phobius"/>
    </source>
</evidence>
<dbReference type="OrthoDB" id="3829574at2"/>
<dbReference type="EMBL" id="QYRP01000002">
    <property type="protein sequence ID" value="RJS47553.1"/>
    <property type="molecule type" value="Genomic_DNA"/>
</dbReference>
<sequence>MSGSEAKGKTGCLGALVFGLVAVTIFVSVVGFILWRAMHPDQKDLTSRVELVITDHQLPSSVGNGPLEDYRVIYHYEVDGKTYEDNDIAVDQVWVPGAPLWACVDPKQPARHAVLMYPGPGCGDKDLKNTTQTADLVD</sequence>
<accession>A0A3A5HAB3</accession>
<reference evidence="3" key="1">
    <citation type="submission" date="2018-09" db="EMBL/GenBank/DDBJ databases">
        <authorList>
            <person name="Zhu H."/>
        </authorList>
    </citation>
    <scope>NUCLEOTIDE SEQUENCE [LARGE SCALE GENOMIC DNA]</scope>
    <source>
        <strain evidence="3">K1W22B-1</strain>
    </source>
</reference>
<dbReference type="AlphaFoldDB" id="A0A3A5HAB3"/>
<organism evidence="2 3">
    <name type="scientific">Nocardioides cavernaquae</name>
    <dbReference type="NCBI Taxonomy" id="2321396"/>
    <lineage>
        <taxon>Bacteria</taxon>
        <taxon>Bacillati</taxon>
        <taxon>Actinomycetota</taxon>
        <taxon>Actinomycetes</taxon>
        <taxon>Propionibacteriales</taxon>
        <taxon>Nocardioidaceae</taxon>
        <taxon>Nocardioides</taxon>
    </lineage>
</organism>